<dbReference type="SMART" id="SM00409">
    <property type="entry name" value="IG"/>
    <property type="match status" value="3"/>
</dbReference>
<proteinExistence type="inferred from homology"/>
<evidence type="ECO:0000259" key="15">
    <source>
        <dbReference type="PROSITE" id="PS50853"/>
    </source>
</evidence>
<feature type="domain" description="Fibronectin type-III" evidence="15">
    <location>
        <begin position="561"/>
        <end position="654"/>
    </location>
</feature>
<dbReference type="Gene3D" id="2.60.40.10">
    <property type="entry name" value="Immunoglobulins"/>
    <property type="match status" value="10"/>
</dbReference>
<dbReference type="GO" id="GO:0005886">
    <property type="term" value="C:plasma membrane"/>
    <property type="evidence" value="ECO:0007669"/>
    <property type="project" value="UniProtKB-SubCell"/>
</dbReference>
<dbReference type="GeneTree" id="ENSGT00940000158867"/>
<keyword evidence="17" id="KW-1185">Reference proteome</keyword>
<evidence type="ECO:0000256" key="1">
    <source>
        <dbReference type="ARBA" id="ARBA00004236"/>
    </source>
</evidence>
<evidence type="ECO:0000256" key="6">
    <source>
        <dbReference type="ARBA" id="ARBA00022729"/>
    </source>
</evidence>
<reference evidence="16" key="1">
    <citation type="submission" date="2025-08" db="UniProtKB">
        <authorList>
            <consortium name="Ensembl"/>
        </authorList>
    </citation>
    <scope>IDENTIFICATION</scope>
</reference>
<feature type="domain" description="Fibronectin type-III" evidence="15">
    <location>
        <begin position="466"/>
        <end position="556"/>
    </location>
</feature>
<dbReference type="FunFam" id="2.60.40.10:FF:000004">
    <property type="entry name" value="DCC isoform 1"/>
    <property type="match status" value="1"/>
</dbReference>
<reference evidence="16" key="2">
    <citation type="submission" date="2025-09" db="UniProtKB">
        <authorList>
            <consortium name="Ensembl"/>
        </authorList>
    </citation>
    <scope>IDENTIFICATION</scope>
</reference>
<dbReference type="FunFam" id="2.60.40.10:FF:000133">
    <property type="entry name" value="Neogenin isoform 1"/>
    <property type="match status" value="1"/>
</dbReference>
<dbReference type="InterPro" id="IPR013783">
    <property type="entry name" value="Ig-like_fold"/>
</dbReference>
<dbReference type="FunFam" id="2.60.40.10:FF:000189">
    <property type="entry name" value="Neogenin isoform 3"/>
    <property type="match status" value="1"/>
</dbReference>
<dbReference type="Proteomes" id="UP001108240">
    <property type="component" value="Unplaced"/>
</dbReference>
<dbReference type="Ensembl" id="ENSCCRT00000154591.1">
    <property type="protein sequence ID" value="ENSCCRP00000142043.1"/>
    <property type="gene ID" value="ENSCCRG00000061718.1"/>
</dbReference>
<keyword evidence="9" id="KW-0472">Membrane</keyword>
<dbReference type="InterPro" id="IPR036116">
    <property type="entry name" value="FN3_sf"/>
</dbReference>
<dbReference type="SUPFAM" id="SSF49265">
    <property type="entry name" value="Fibronectin type III"/>
    <property type="match status" value="4"/>
</dbReference>
<dbReference type="FunFam" id="2.60.40.10:FF:000216">
    <property type="entry name" value="neogenin isoform X1"/>
    <property type="match status" value="1"/>
</dbReference>
<dbReference type="PANTHER" id="PTHR44170">
    <property type="entry name" value="PROTEIN SIDEKICK"/>
    <property type="match status" value="1"/>
</dbReference>
<keyword evidence="6" id="KW-0732">Signal</keyword>
<accession>A0A9J8AD70</accession>
<feature type="region of interest" description="Disordered" evidence="13">
    <location>
        <begin position="641"/>
        <end position="667"/>
    </location>
</feature>
<evidence type="ECO:0000256" key="10">
    <source>
        <dbReference type="ARBA" id="ARBA00023157"/>
    </source>
</evidence>
<comment type="subcellular location">
    <subcellularLocation>
        <location evidence="1">Cell membrane</location>
    </subcellularLocation>
    <subcellularLocation>
        <location evidence="2">Membrane</location>
        <topology evidence="2">Single-pass type I membrane protein</topology>
    </subcellularLocation>
</comment>
<keyword evidence="5" id="KW-0812">Transmembrane</keyword>
<evidence type="ECO:0000313" key="17">
    <source>
        <dbReference type="Proteomes" id="UP001108240"/>
    </source>
</evidence>
<keyword evidence="10" id="KW-1015">Disulfide bond</keyword>
<dbReference type="SUPFAM" id="SSF48726">
    <property type="entry name" value="Immunoglobulin"/>
    <property type="match status" value="4"/>
</dbReference>
<dbReference type="CDD" id="cd00063">
    <property type="entry name" value="FN3"/>
    <property type="match status" value="6"/>
</dbReference>
<keyword evidence="4" id="KW-1003">Cell membrane</keyword>
<dbReference type="AlphaFoldDB" id="A0A9J8AD70"/>
<evidence type="ECO:0000256" key="9">
    <source>
        <dbReference type="ARBA" id="ARBA00023136"/>
    </source>
</evidence>
<dbReference type="FunFam" id="2.60.40.10:FF:000187">
    <property type="entry name" value="neogenin isoform X2"/>
    <property type="match status" value="1"/>
</dbReference>
<dbReference type="PROSITE" id="PS50853">
    <property type="entry name" value="FN3"/>
    <property type="match status" value="6"/>
</dbReference>
<evidence type="ECO:0000256" key="11">
    <source>
        <dbReference type="ARBA" id="ARBA00023180"/>
    </source>
</evidence>
<feature type="domain" description="Fibronectin type-III" evidence="15">
    <location>
        <begin position="762"/>
        <end position="856"/>
    </location>
</feature>
<keyword evidence="8" id="KW-1133">Transmembrane helix</keyword>
<dbReference type="InterPro" id="IPR003598">
    <property type="entry name" value="Ig_sub2"/>
</dbReference>
<dbReference type="PRINTS" id="PR00014">
    <property type="entry name" value="FNTYPEIII"/>
</dbReference>
<dbReference type="Pfam" id="PF07679">
    <property type="entry name" value="I-set"/>
    <property type="match status" value="2"/>
</dbReference>
<dbReference type="FunFam" id="2.60.40.10:FF:000101">
    <property type="entry name" value="Neogenin isoform 1"/>
    <property type="match status" value="1"/>
</dbReference>
<keyword evidence="12" id="KW-0393">Immunoglobulin domain</keyword>
<dbReference type="InterPro" id="IPR007110">
    <property type="entry name" value="Ig-like_dom"/>
</dbReference>
<feature type="domain" description="Fibronectin type-III" evidence="15">
    <location>
        <begin position="861"/>
        <end position="958"/>
    </location>
</feature>
<evidence type="ECO:0000256" key="13">
    <source>
        <dbReference type="SAM" id="MobiDB-lite"/>
    </source>
</evidence>
<feature type="region of interest" description="Disordered" evidence="13">
    <location>
        <begin position="1018"/>
        <end position="1060"/>
    </location>
</feature>
<feature type="domain" description="Ig-like" evidence="14">
    <location>
        <begin position="22"/>
        <end position="117"/>
    </location>
</feature>
<organism evidence="16 17">
    <name type="scientific">Cyprinus carpio carpio</name>
    <dbReference type="NCBI Taxonomy" id="630221"/>
    <lineage>
        <taxon>Eukaryota</taxon>
        <taxon>Metazoa</taxon>
        <taxon>Chordata</taxon>
        <taxon>Craniata</taxon>
        <taxon>Vertebrata</taxon>
        <taxon>Euteleostomi</taxon>
        <taxon>Actinopterygii</taxon>
        <taxon>Neopterygii</taxon>
        <taxon>Teleostei</taxon>
        <taxon>Ostariophysi</taxon>
        <taxon>Cypriniformes</taxon>
        <taxon>Cyprinidae</taxon>
        <taxon>Cyprininae</taxon>
        <taxon>Cyprinus</taxon>
    </lineage>
</organism>
<dbReference type="InterPro" id="IPR003599">
    <property type="entry name" value="Ig_sub"/>
</dbReference>
<dbReference type="PANTHER" id="PTHR44170:SF8">
    <property type="entry name" value="NETRIN RECEPTOR DCC"/>
    <property type="match status" value="1"/>
</dbReference>
<feature type="domain" description="Ig-like" evidence="14">
    <location>
        <begin position="265"/>
        <end position="350"/>
    </location>
</feature>
<dbReference type="Pfam" id="PF06583">
    <property type="entry name" value="Neogenin_C"/>
    <property type="match status" value="1"/>
</dbReference>
<comment type="similarity">
    <text evidence="3">Belongs to the immunoglobulin superfamily. DCC family.</text>
</comment>
<keyword evidence="7" id="KW-0677">Repeat</keyword>
<dbReference type="FunFam" id="2.60.40.10:FF:000106">
    <property type="entry name" value="Neogenin isoform 1"/>
    <property type="match status" value="1"/>
</dbReference>
<dbReference type="FunFam" id="2.60.40.10:FF:000273">
    <property type="entry name" value="contactin-3 isoform X1"/>
    <property type="match status" value="1"/>
</dbReference>
<dbReference type="CDD" id="cd05722">
    <property type="entry name" value="IgI_1_Neogenin_like"/>
    <property type="match status" value="1"/>
</dbReference>
<evidence type="ECO:0000256" key="2">
    <source>
        <dbReference type="ARBA" id="ARBA00004479"/>
    </source>
</evidence>
<dbReference type="InterPro" id="IPR036179">
    <property type="entry name" value="Ig-like_dom_sf"/>
</dbReference>
<feature type="compositionally biased region" description="Polar residues" evidence="13">
    <location>
        <begin position="1020"/>
        <end position="1037"/>
    </location>
</feature>
<evidence type="ECO:0000256" key="5">
    <source>
        <dbReference type="ARBA" id="ARBA00022692"/>
    </source>
</evidence>
<dbReference type="FunFam" id="2.60.40.10:FF:000551">
    <property type="entry name" value="Protogenin A"/>
    <property type="match status" value="1"/>
</dbReference>
<dbReference type="InterPro" id="IPR013098">
    <property type="entry name" value="Ig_I-set"/>
</dbReference>
<dbReference type="SMART" id="SM00408">
    <property type="entry name" value="IGc2"/>
    <property type="match status" value="3"/>
</dbReference>
<evidence type="ECO:0000313" key="16">
    <source>
        <dbReference type="Ensembl" id="ENSCCRP00000142043.1"/>
    </source>
</evidence>
<dbReference type="GO" id="GO:0098609">
    <property type="term" value="P:cell-cell adhesion"/>
    <property type="evidence" value="ECO:0007669"/>
    <property type="project" value="TreeGrafter"/>
</dbReference>
<feature type="domain" description="Fibronectin type-III" evidence="15">
    <location>
        <begin position="661"/>
        <end position="755"/>
    </location>
</feature>
<keyword evidence="11" id="KW-0325">Glycoprotein</keyword>
<feature type="domain" description="Fibronectin type-III" evidence="15">
    <location>
        <begin position="365"/>
        <end position="460"/>
    </location>
</feature>
<dbReference type="SMART" id="SM00060">
    <property type="entry name" value="FN3"/>
    <property type="match status" value="6"/>
</dbReference>
<evidence type="ECO:0000256" key="4">
    <source>
        <dbReference type="ARBA" id="ARBA00022475"/>
    </source>
</evidence>
<evidence type="ECO:0000256" key="12">
    <source>
        <dbReference type="ARBA" id="ARBA00023319"/>
    </source>
</evidence>
<protein>
    <submittedName>
        <fullName evidence="16">DCC netrin 1 receptor</fullName>
    </submittedName>
</protein>
<dbReference type="PROSITE" id="PS50835">
    <property type="entry name" value="IG_LIKE"/>
    <property type="match status" value="3"/>
</dbReference>
<dbReference type="Pfam" id="PF00041">
    <property type="entry name" value="fn3"/>
    <property type="match status" value="6"/>
</dbReference>
<dbReference type="Pfam" id="PF13927">
    <property type="entry name" value="Ig_3"/>
    <property type="match status" value="1"/>
</dbReference>
<dbReference type="InterPro" id="IPR003961">
    <property type="entry name" value="FN3_dom"/>
</dbReference>
<feature type="domain" description="Ig-like" evidence="14">
    <location>
        <begin position="121"/>
        <end position="260"/>
    </location>
</feature>
<evidence type="ECO:0000256" key="3">
    <source>
        <dbReference type="ARBA" id="ARBA00009588"/>
    </source>
</evidence>
<dbReference type="InterPro" id="IPR010560">
    <property type="entry name" value="Neogenin_C"/>
</dbReference>
<evidence type="ECO:0000256" key="7">
    <source>
        <dbReference type="ARBA" id="ARBA00022737"/>
    </source>
</evidence>
<sequence length="1136" mass="125056">MRRVSLCLWVSGSDARRSFVELRFVLEPQDAVTVRGGVLQLDCEARSDQGVPVISWKKDGVLLSAVVDERRQLLSNGSLLVQNVLHSRHHRPDEGSYQCLATLEGLGAIVSRTAKVTVAGPLRVVVPTESVSAHLGDMALLRCEVTGEPMPMVRWQKNREDLPLTFDPDSRVVILPSGSLQVSRVQPPDSATYRCLTENPSSSRTGTDADLRVIPGESKKYSLLSASNLLISSVTDDDSGTYTCVAQNKQQNISASCELSVLVPPQFLSYPSNTYAYESTDIEMECAVTGNPQPTVRWVKNGEAVIPSDYFQIVEGGHLQILGLVRSDEGFYQCIAENEAGNNQAMAQLILLQPVTPSSGVLPSAPRDVAPVLVSSRFVRLSWRPPEEPRGAILTYGIFFSEEGINRYVERGVNVTEAESLQLTVSNLRPEAIYSFRVVAYNEQGPGESSEAIRLSTQPELLVPGPVENLRAEAASPTSIQASWDPPSHASGPIQSYRLLWTETSTGKEQNVEVVGQSYRMEGLKKFTEYSLQVLAVNRHGPGLSDTDTLITTLSDVPSAPPQNISLEVVYSRSIKVSWQPPPANTQNGFITGYKIRHRKTGRRGEQEAIEPNNLWYLFTGLEKGSQYSFQVAAMTVNGSGPSSEWHTAETPENDLDETQVPNQPSSLHVRPLPNSIIMSWTPPLNPNILVRGYIIGYGVGSPYAETVRVDSKQRYYSIENLEPSSHYVISLKAFNNAGEGVPLYESAVTRSMSDTSTPMIPPVGVQAVALTSDSVRVSWADNSIPKNQKSSEVRYYSVKWKTSHSTSGKYKVNTTLSHTVTGLKPNTMYEFSVMVTKGRKSSTWSMTAHATTYEAAPSSAPKDLTVIGREGRPRAILISWQPPLEANGRITGYILYYTLDKNMPIDDWVMEPIGGDRLTHQVMDLNLDTVYYFRIQAKNAKGVGPLSEPVQYRTAKGERLRLKSTPVRQTREIIYNICLCSRRKRATHSAGKRKGSQKDLRPPDLWIHHEEMELKNIEKPSSSAPSGHESPIQSCQEMAPVSHSQSESQMGSKSSHSGEALIDSTTSMCVCVCVCVCQRLKVMLFSSSGADGDEASSSISTLERSLAARRATRTKMMIPLDSQPSNTREPLHSNI</sequence>
<evidence type="ECO:0000259" key="14">
    <source>
        <dbReference type="PROSITE" id="PS50835"/>
    </source>
</evidence>
<evidence type="ECO:0000256" key="8">
    <source>
        <dbReference type="ARBA" id="ARBA00022989"/>
    </source>
</evidence>
<feature type="compositionally biased region" description="Low complexity" evidence="13">
    <location>
        <begin position="1043"/>
        <end position="1060"/>
    </location>
</feature>
<name>A0A9J8AD70_CYPCA</name>